<keyword evidence="1" id="KW-0472">Membrane</keyword>
<keyword evidence="1" id="KW-1133">Transmembrane helix</keyword>
<keyword evidence="1" id="KW-0812">Transmembrane</keyword>
<organism evidence="2 3">
    <name type="scientific">Panicum hallii var. hallii</name>
    <dbReference type="NCBI Taxonomy" id="1504633"/>
    <lineage>
        <taxon>Eukaryota</taxon>
        <taxon>Viridiplantae</taxon>
        <taxon>Streptophyta</taxon>
        <taxon>Embryophyta</taxon>
        <taxon>Tracheophyta</taxon>
        <taxon>Spermatophyta</taxon>
        <taxon>Magnoliopsida</taxon>
        <taxon>Liliopsida</taxon>
        <taxon>Poales</taxon>
        <taxon>Poaceae</taxon>
        <taxon>PACMAD clade</taxon>
        <taxon>Panicoideae</taxon>
        <taxon>Panicodae</taxon>
        <taxon>Paniceae</taxon>
        <taxon>Panicinae</taxon>
        <taxon>Panicum</taxon>
        <taxon>Panicum sect. Panicum</taxon>
    </lineage>
</organism>
<evidence type="ECO:0000256" key="1">
    <source>
        <dbReference type="SAM" id="Phobius"/>
    </source>
</evidence>
<proteinExistence type="predicted"/>
<feature type="transmembrane region" description="Helical" evidence="1">
    <location>
        <begin position="21"/>
        <end position="47"/>
    </location>
</feature>
<evidence type="ECO:0000313" key="2">
    <source>
        <dbReference type="EMBL" id="PUZ62815.1"/>
    </source>
</evidence>
<dbReference type="AlphaFoldDB" id="A0A2T7E4Q1"/>
<dbReference type="Gramene" id="PUZ62815">
    <property type="protein sequence ID" value="PUZ62815"/>
    <property type="gene ID" value="GQ55_3G016900"/>
</dbReference>
<dbReference type="Proteomes" id="UP000244336">
    <property type="component" value="Chromosome 3"/>
</dbReference>
<gene>
    <name evidence="2" type="ORF">GQ55_3G016900</name>
</gene>
<sequence>MRRGRGAGRRAKPRGFGFAAVAFHPFFPLPLGVCFWGFLSCFFLFFLCEC</sequence>
<evidence type="ECO:0000313" key="3">
    <source>
        <dbReference type="Proteomes" id="UP000244336"/>
    </source>
</evidence>
<keyword evidence="3" id="KW-1185">Reference proteome</keyword>
<accession>A0A2T7E4Q1</accession>
<reference evidence="2 3" key="1">
    <citation type="submission" date="2018-04" db="EMBL/GenBank/DDBJ databases">
        <title>WGS assembly of Panicum hallii var. hallii HAL2.</title>
        <authorList>
            <person name="Lovell J."/>
            <person name="Jenkins J."/>
            <person name="Lowry D."/>
            <person name="Mamidi S."/>
            <person name="Sreedasyam A."/>
            <person name="Weng X."/>
            <person name="Barry K."/>
            <person name="Bonette J."/>
            <person name="Campitelli B."/>
            <person name="Daum C."/>
            <person name="Gordon S."/>
            <person name="Gould B."/>
            <person name="Lipzen A."/>
            <person name="MacQueen A."/>
            <person name="Palacio-Mejia J."/>
            <person name="Plott C."/>
            <person name="Shakirov E."/>
            <person name="Shu S."/>
            <person name="Yoshinaga Y."/>
            <person name="Zane M."/>
            <person name="Rokhsar D."/>
            <person name="Grimwood J."/>
            <person name="Schmutz J."/>
            <person name="Juenger T."/>
        </authorList>
    </citation>
    <scope>NUCLEOTIDE SEQUENCE [LARGE SCALE GENOMIC DNA]</scope>
    <source>
        <strain evidence="3">cv. HAL2</strain>
    </source>
</reference>
<dbReference type="EMBL" id="CM009751">
    <property type="protein sequence ID" value="PUZ62815.1"/>
    <property type="molecule type" value="Genomic_DNA"/>
</dbReference>
<protein>
    <submittedName>
        <fullName evidence="2">Uncharacterized protein</fullName>
    </submittedName>
</protein>
<name>A0A2T7E4Q1_9POAL</name>